<keyword evidence="8" id="KW-1185">Reference proteome</keyword>
<dbReference type="RefSeq" id="WP_408334025.1">
    <property type="nucleotide sequence ID" value="NZ_JAQQFH010000041.1"/>
</dbReference>
<dbReference type="PANTHER" id="PTHR11717">
    <property type="entry name" value="LOW MOLECULAR WEIGHT PROTEIN TYROSINE PHOSPHATASE"/>
    <property type="match status" value="1"/>
</dbReference>
<dbReference type="InterPro" id="IPR050438">
    <property type="entry name" value="LMW_PTPase"/>
</dbReference>
<evidence type="ECO:0000256" key="5">
    <source>
        <dbReference type="ARBA" id="ARBA00051722"/>
    </source>
</evidence>
<dbReference type="PANTHER" id="PTHR11717:SF31">
    <property type="entry name" value="LOW MOLECULAR WEIGHT PROTEIN-TYROSINE-PHOSPHATASE ETP-RELATED"/>
    <property type="match status" value="1"/>
</dbReference>
<dbReference type="PRINTS" id="PR00719">
    <property type="entry name" value="LMWPTPASE"/>
</dbReference>
<keyword evidence="4" id="KW-0904">Protein phosphatase</keyword>
<evidence type="ECO:0000313" key="8">
    <source>
        <dbReference type="Proteomes" id="UP001629249"/>
    </source>
</evidence>
<dbReference type="InterPro" id="IPR023485">
    <property type="entry name" value="Ptyr_pPase"/>
</dbReference>
<dbReference type="SMART" id="SM00226">
    <property type="entry name" value="LMWPc"/>
    <property type="match status" value="1"/>
</dbReference>
<comment type="caution">
    <text evidence="7">The sequence shown here is derived from an EMBL/GenBank/DDBJ whole genome shotgun (WGS) entry which is preliminary data.</text>
</comment>
<organism evidence="7 8">
    <name type="scientific">Paraburkholderia agricolaris</name>
    <dbReference type="NCBI Taxonomy" id="2152888"/>
    <lineage>
        <taxon>Bacteria</taxon>
        <taxon>Pseudomonadati</taxon>
        <taxon>Pseudomonadota</taxon>
        <taxon>Betaproteobacteria</taxon>
        <taxon>Burkholderiales</taxon>
        <taxon>Burkholderiaceae</taxon>
        <taxon>Paraburkholderia</taxon>
    </lineage>
</organism>
<dbReference type="Gene3D" id="3.40.50.2300">
    <property type="match status" value="1"/>
</dbReference>
<name>A0ABW8ZNX0_9BURK</name>
<evidence type="ECO:0000256" key="1">
    <source>
        <dbReference type="ARBA" id="ARBA00011063"/>
    </source>
</evidence>
<comment type="catalytic activity">
    <reaction evidence="5">
        <text>O-phospho-L-tyrosyl-[protein] + H2O = L-tyrosyl-[protein] + phosphate</text>
        <dbReference type="Rhea" id="RHEA:10684"/>
        <dbReference type="Rhea" id="RHEA-COMP:10136"/>
        <dbReference type="Rhea" id="RHEA-COMP:20101"/>
        <dbReference type="ChEBI" id="CHEBI:15377"/>
        <dbReference type="ChEBI" id="CHEBI:43474"/>
        <dbReference type="ChEBI" id="CHEBI:46858"/>
        <dbReference type="ChEBI" id="CHEBI:61978"/>
        <dbReference type="EC" id="3.1.3.48"/>
    </reaction>
</comment>
<protein>
    <recommendedName>
        <fullName evidence="2">protein-tyrosine-phosphatase</fullName>
        <ecNumber evidence="2">3.1.3.48</ecNumber>
    </recommendedName>
</protein>
<dbReference type="InterPro" id="IPR036196">
    <property type="entry name" value="Ptyr_pPase_sf"/>
</dbReference>
<feature type="domain" description="Phosphotyrosine protein phosphatase I" evidence="6">
    <location>
        <begin position="3"/>
        <end position="140"/>
    </location>
</feature>
<keyword evidence="3" id="KW-0378">Hydrolase</keyword>
<reference evidence="7 8" key="1">
    <citation type="journal article" date="2024" name="Chem. Sci.">
        <title>Discovery of megapolipeptins by genome mining of a Burkholderiales bacteria collection.</title>
        <authorList>
            <person name="Paulo B.S."/>
            <person name="Recchia M.J.J."/>
            <person name="Lee S."/>
            <person name="Fergusson C.H."/>
            <person name="Romanowski S.B."/>
            <person name="Hernandez A."/>
            <person name="Krull N."/>
            <person name="Liu D.Y."/>
            <person name="Cavanagh H."/>
            <person name="Bos A."/>
            <person name="Gray C.A."/>
            <person name="Murphy B.T."/>
            <person name="Linington R.G."/>
            <person name="Eustaquio A.S."/>
        </authorList>
    </citation>
    <scope>NUCLEOTIDE SEQUENCE [LARGE SCALE GENOMIC DNA]</scope>
    <source>
        <strain evidence="7 8">RL16-012-BIC-B</strain>
    </source>
</reference>
<gene>
    <name evidence="7" type="ORF">PQR66_16410</name>
</gene>
<evidence type="ECO:0000256" key="2">
    <source>
        <dbReference type="ARBA" id="ARBA00013064"/>
    </source>
</evidence>
<evidence type="ECO:0000259" key="6">
    <source>
        <dbReference type="SMART" id="SM00226"/>
    </source>
</evidence>
<dbReference type="Proteomes" id="UP001629249">
    <property type="component" value="Unassembled WGS sequence"/>
</dbReference>
<dbReference type="Pfam" id="PF01451">
    <property type="entry name" value="LMWPc"/>
    <property type="match status" value="1"/>
</dbReference>
<dbReference type="EC" id="3.1.3.48" evidence="2"/>
<dbReference type="CDD" id="cd16343">
    <property type="entry name" value="LMWPTP"/>
    <property type="match status" value="1"/>
</dbReference>
<dbReference type="EMBL" id="JAQQFN010000011">
    <property type="protein sequence ID" value="MFL9884627.1"/>
    <property type="molecule type" value="Genomic_DNA"/>
</dbReference>
<evidence type="ECO:0000256" key="3">
    <source>
        <dbReference type="ARBA" id="ARBA00022801"/>
    </source>
</evidence>
<sequence>MIDTVLVVCEGNICRSPMAAALLSKRLPNINVFSAGTRALVGRSADALAIQLMTRERLDISTHVAKFVTLERVREANLVLTMTKEQRIFVETNYPFSKGRVYRLGEQNGYDVVDPYRSGVDAFEASLRQIQIGVATWTNTIIRLNN</sequence>
<dbReference type="SUPFAM" id="SSF52788">
    <property type="entry name" value="Phosphotyrosine protein phosphatases I"/>
    <property type="match status" value="1"/>
</dbReference>
<proteinExistence type="inferred from homology"/>
<accession>A0ABW8ZNX0</accession>
<comment type="similarity">
    <text evidence="1">Belongs to the low molecular weight phosphotyrosine protein phosphatase family.</text>
</comment>
<evidence type="ECO:0000313" key="7">
    <source>
        <dbReference type="EMBL" id="MFL9884627.1"/>
    </source>
</evidence>
<dbReference type="InterPro" id="IPR017867">
    <property type="entry name" value="Tyr_phospatase_low_mol_wt"/>
</dbReference>
<evidence type="ECO:0000256" key="4">
    <source>
        <dbReference type="ARBA" id="ARBA00022912"/>
    </source>
</evidence>